<keyword evidence="3" id="KW-1185">Reference proteome</keyword>
<evidence type="ECO:0000313" key="3">
    <source>
        <dbReference type="Proteomes" id="UP000265663"/>
    </source>
</evidence>
<feature type="compositionally biased region" description="Basic and acidic residues" evidence="1">
    <location>
        <begin position="47"/>
        <end position="68"/>
    </location>
</feature>
<feature type="region of interest" description="Disordered" evidence="1">
    <location>
        <begin position="352"/>
        <end position="394"/>
    </location>
</feature>
<proteinExistence type="predicted"/>
<feature type="region of interest" description="Disordered" evidence="1">
    <location>
        <begin position="277"/>
        <end position="307"/>
    </location>
</feature>
<organism evidence="2 3">
    <name type="scientific">Pyrenophora seminiperda CCB06</name>
    <dbReference type="NCBI Taxonomy" id="1302712"/>
    <lineage>
        <taxon>Eukaryota</taxon>
        <taxon>Fungi</taxon>
        <taxon>Dikarya</taxon>
        <taxon>Ascomycota</taxon>
        <taxon>Pezizomycotina</taxon>
        <taxon>Dothideomycetes</taxon>
        <taxon>Pleosporomycetidae</taxon>
        <taxon>Pleosporales</taxon>
        <taxon>Pleosporineae</taxon>
        <taxon>Pleosporaceae</taxon>
        <taxon>Pyrenophora</taxon>
    </lineage>
</organism>
<feature type="region of interest" description="Disordered" evidence="1">
    <location>
        <begin position="407"/>
        <end position="448"/>
    </location>
</feature>
<dbReference type="Proteomes" id="UP000265663">
    <property type="component" value="Unassembled WGS sequence"/>
</dbReference>
<feature type="region of interest" description="Disordered" evidence="1">
    <location>
        <begin position="470"/>
        <end position="580"/>
    </location>
</feature>
<evidence type="ECO:0000256" key="1">
    <source>
        <dbReference type="SAM" id="MobiDB-lite"/>
    </source>
</evidence>
<feature type="compositionally biased region" description="Polar residues" evidence="1">
    <location>
        <begin position="552"/>
        <end position="578"/>
    </location>
</feature>
<sequence>MFYDETTGRGGKRNITPGQPVYDIKTTSGAPYTDLAQPSGSAGLHGHGTDRPIEGIKTAHGDHYDDTNRPQAPTGTDRSMDNTSATTAATQRPDAYPHGHAPEASVASIKSGVIGFGAGDPHGHAAMSTHNPTQEHLGQDQVVGGGKPGTAGMTEGRGIQQGSEAQTYPQTHATRSEPTGVNSSYTGERQVLGNTPRQESYTADTNREFPLTGGVVSDPTKHPLSARDTTEHTSAPHDQRELGKEERVNRISNSPVGSNYGREALAGAAAAAAAVGASHTMSRPEEKDVQDQGLATHGISSSQPTTNYHPEALAAATAAASRSSDLPLTAQNQHHVTHSHDQPNISQTANVAVPADGSSSTHERPHNPRLESRHRHIPGEFIATPSDEPTFLDYSSAVEPTNHTASGLASVHEVSPTTDPTPTSGSHELRHTGTLEEPKPRSSVEDQHARDAAIAGGLSAGAAGLGAYAASHEHDTPGANSSQVFPEESSPYSSKTLDPRVLGGIPQLEEQKFDPSAKSGTTSLPQTSKPISSQDVSGSSAPHVSFAGDTTAPISDTNAQQHPSSNLPPSSTDTTSLERQPEHHYVRDAGLVGAGAVAGGGLYTATHDNTTHSGPASNTIGPHSSNMANILDPRVQPDPNQQIHHNIGPTADDPASRTIGPHSSNIANIVDPRVKPDPSKQKGHTTSGPHQSDTLNRLDPKVNDKAGQEHHYGRDAAAVGGAGAVGYGAYEAINAYGDHRLNQPGASLPEQRYDPASAGAGAPNPVPSKVQYDYNDPATRGNASRTDPSDHVNRNTALGGAGLAAAGVGAGAYAGLRHDDGTQQPLPQSFGGAAQVSQPAYQGRDTTRSSYPLDSTTTHVPYPDQGTIAPHNTYEQGPGAQTYKSNEDPTKEDHGKRNAAVLGGAVGAAGLGGAAYLDSQHQDQREADERLKKTAHEREKEQHTLDKEQRHHEQALAKEHEGEEKKKHGLLGFLHRDKSKKEKKDDSTPSPDASPRQSRDYSPRHSKDYGEEQPDSPRWKGKHLLHKDPPKGHPACEVMEHQHEGVQHGVGKREHVGIDGPIGNPDMISGDRETRQGVHSTHPGSDLHHNTTVVEPHTGLPMNTQLGTGAGGLEGNHAIRGLHTHPDVNATTGYRGVDGGAVRKPNAPY</sequence>
<gene>
    <name evidence="2" type="ORF">GMOD_00008465</name>
</gene>
<accession>A0A3M7M8N1</accession>
<feature type="compositionally biased region" description="Polar residues" evidence="1">
    <location>
        <begin position="684"/>
        <end position="695"/>
    </location>
</feature>
<feature type="compositionally biased region" description="Basic and acidic residues" evidence="1">
    <location>
        <begin position="696"/>
        <end position="714"/>
    </location>
</feature>
<protein>
    <submittedName>
        <fullName evidence="2">Cell surface</fullName>
    </submittedName>
</protein>
<dbReference type="AlphaFoldDB" id="A0A3M7M8N1"/>
<feature type="compositionally biased region" description="Basic and acidic residues" evidence="1">
    <location>
        <begin position="997"/>
        <end position="1018"/>
    </location>
</feature>
<feature type="compositionally biased region" description="Polar residues" evidence="1">
    <location>
        <begin position="25"/>
        <end position="40"/>
    </location>
</feature>
<feature type="compositionally biased region" description="Polar residues" evidence="1">
    <location>
        <begin position="518"/>
        <end position="542"/>
    </location>
</feature>
<evidence type="ECO:0000313" key="2">
    <source>
        <dbReference type="EMBL" id="RMZ70822.1"/>
    </source>
</evidence>
<feature type="compositionally biased region" description="Polar residues" evidence="1">
    <location>
        <begin position="606"/>
        <end position="625"/>
    </location>
</feature>
<dbReference type="OrthoDB" id="2590867at2759"/>
<feature type="compositionally biased region" description="Low complexity" evidence="1">
    <location>
        <begin position="415"/>
        <end position="426"/>
    </location>
</feature>
<feature type="compositionally biased region" description="Polar residues" evidence="1">
    <location>
        <begin position="848"/>
        <end position="859"/>
    </location>
</feature>
<feature type="region of interest" description="Disordered" evidence="1">
    <location>
        <begin position="1"/>
        <end position="258"/>
    </location>
</feature>
<reference evidence="2 3" key="1">
    <citation type="journal article" date="2014" name="PLoS ONE">
        <title>De novo Genome Assembly of the Fungal Plant Pathogen Pyrenophora semeniperda.</title>
        <authorList>
            <person name="Soliai M.M."/>
            <person name="Meyer S.E."/>
            <person name="Udall J.A."/>
            <person name="Elzinga D.E."/>
            <person name="Hermansen R.A."/>
            <person name="Bodily P.M."/>
            <person name="Hart A.A."/>
            <person name="Coleman C.E."/>
        </authorList>
    </citation>
    <scope>NUCLEOTIDE SEQUENCE [LARGE SCALE GENOMIC DNA]</scope>
    <source>
        <strain evidence="2 3">CCB06</strain>
        <tissue evidence="2">Mycelium</tissue>
    </source>
</reference>
<feature type="region of interest" description="Disordered" evidence="1">
    <location>
        <begin position="605"/>
        <end position="625"/>
    </location>
</feature>
<feature type="region of interest" description="Disordered" evidence="1">
    <location>
        <begin position="642"/>
        <end position="714"/>
    </location>
</feature>
<feature type="region of interest" description="Disordered" evidence="1">
    <location>
        <begin position="1124"/>
        <end position="1149"/>
    </location>
</feature>
<feature type="compositionally biased region" description="Polar residues" evidence="1">
    <location>
        <begin position="69"/>
        <end position="90"/>
    </location>
</feature>
<feature type="compositionally biased region" description="Basic and acidic residues" evidence="1">
    <location>
        <begin position="885"/>
        <end position="895"/>
    </location>
</feature>
<feature type="compositionally biased region" description="Basic and acidic residues" evidence="1">
    <location>
        <begin position="228"/>
        <end position="249"/>
    </location>
</feature>
<feature type="region of interest" description="Disordered" evidence="1">
    <location>
        <begin position="816"/>
        <end position="895"/>
    </location>
</feature>
<feature type="compositionally biased region" description="Basic and acidic residues" evidence="1">
    <location>
        <begin position="427"/>
        <end position="448"/>
    </location>
</feature>
<feature type="compositionally biased region" description="Basic and acidic residues" evidence="1">
    <location>
        <begin position="361"/>
        <end position="371"/>
    </location>
</feature>
<feature type="compositionally biased region" description="Polar residues" evidence="1">
    <location>
        <begin position="478"/>
        <end position="496"/>
    </location>
</feature>
<feature type="region of interest" description="Disordered" evidence="1">
    <location>
        <begin position="741"/>
        <end position="797"/>
    </location>
</feature>
<feature type="region of interest" description="Disordered" evidence="1">
    <location>
        <begin position="1072"/>
        <end position="1091"/>
    </location>
</feature>
<feature type="region of interest" description="Disordered" evidence="1">
    <location>
        <begin position="918"/>
        <end position="1032"/>
    </location>
</feature>
<dbReference type="EMBL" id="KE747825">
    <property type="protein sequence ID" value="RMZ70822.1"/>
    <property type="molecule type" value="Genomic_DNA"/>
</dbReference>
<feature type="compositionally biased region" description="Polar residues" evidence="1">
    <location>
        <begin position="160"/>
        <end position="204"/>
    </location>
</feature>
<name>A0A3M7M8N1_9PLEO</name>
<feature type="compositionally biased region" description="Polar residues" evidence="1">
    <location>
        <begin position="298"/>
        <end position="307"/>
    </location>
</feature>
<feature type="compositionally biased region" description="Basic and acidic residues" evidence="1">
    <location>
        <begin position="974"/>
        <end position="987"/>
    </location>
</feature>
<feature type="compositionally biased region" description="Basic and acidic residues" evidence="1">
    <location>
        <begin position="920"/>
        <end position="966"/>
    </location>
</feature>